<proteinExistence type="predicted"/>
<name>A0AC34F3I2_9BILA</name>
<dbReference type="WBParaSite" id="ES5_v2.g11469.t1">
    <property type="protein sequence ID" value="ES5_v2.g11469.t1"/>
    <property type="gene ID" value="ES5_v2.g11469"/>
</dbReference>
<sequence length="275" mass="30662">MRQIFVLFCCIFLLTFGKPVTQNADGDTEALCKSCEVLVDLFRGLWGSATIEDCSYELMIYVCQAMNVADHFVCKGLVSDFNETFKYVVKEVLKDPSEACGIVIKGCNGSFPIDTATWFLPIPEGKPPHKDPILPEKGKPILRVLHLSDLHIDNEYIIGAEAKCGEMMCCRPAGDNNAGFKAKATIQVPAGKWGTYGSCDSPYWLVEDLMKHISATHKDLDYVVVSGDLESHADWGYTREGHQEKVRNVTRLMKKYLPGINIYFAQGNHESVPLD</sequence>
<accession>A0AC34F3I2</accession>
<reference evidence="2" key="1">
    <citation type="submission" date="2022-11" db="UniProtKB">
        <authorList>
            <consortium name="WormBaseParasite"/>
        </authorList>
    </citation>
    <scope>IDENTIFICATION</scope>
</reference>
<dbReference type="Proteomes" id="UP000887579">
    <property type="component" value="Unplaced"/>
</dbReference>
<evidence type="ECO:0000313" key="2">
    <source>
        <dbReference type="WBParaSite" id="ES5_v2.g11469.t1"/>
    </source>
</evidence>
<evidence type="ECO:0000313" key="1">
    <source>
        <dbReference type="Proteomes" id="UP000887579"/>
    </source>
</evidence>
<organism evidence="1 2">
    <name type="scientific">Panagrolaimus sp. ES5</name>
    <dbReference type="NCBI Taxonomy" id="591445"/>
    <lineage>
        <taxon>Eukaryota</taxon>
        <taxon>Metazoa</taxon>
        <taxon>Ecdysozoa</taxon>
        <taxon>Nematoda</taxon>
        <taxon>Chromadorea</taxon>
        <taxon>Rhabditida</taxon>
        <taxon>Tylenchina</taxon>
        <taxon>Panagrolaimomorpha</taxon>
        <taxon>Panagrolaimoidea</taxon>
        <taxon>Panagrolaimidae</taxon>
        <taxon>Panagrolaimus</taxon>
    </lineage>
</organism>
<protein>
    <submittedName>
        <fullName evidence="2">Saposin B-type domain-containing protein</fullName>
    </submittedName>
</protein>